<dbReference type="InterPro" id="IPR036291">
    <property type="entry name" value="NAD(P)-bd_dom_sf"/>
</dbReference>
<dbReference type="Proteomes" id="UP000663845">
    <property type="component" value="Unassembled WGS sequence"/>
</dbReference>
<dbReference type="EMBL" id="CAJNOG010000174">
    <property type="protein sequence ID" value="CAF1040401.1"/>
    <property type="molecule type" value="Genomic_DNA"/>
</dbReference>
<dbReference type="Proteomes" id="UP000663844">
    <property type="component" value="Unassembled WGS sequence"/>
</dbReference>
<protein>
    <submittedName>
        <fullName evidence="6">Uncharacterized protein</fullName>
    </submittedName>
</protein>
<dbReference type="EMBL" id="CAJNOE010001619">
    <property type="protein sequence ID" value="CAF1438291.1"/>
    <property type="molecule type" value="Genomic_DNA"/>
</dbReference>
<evidence type="ECO:0000313" key="6">
    <source>
        <dbReference type="EMBL" id="CAF4076470.1"/>
    </source>
</evidence>
<organism evidence="6 7">
    <name type="scientific">Adineta steineri</name>
    <dbReference type="NCBI Taxonomy" id="433720"/>
    <lineage>
        <taxon>Eukaryota</taxon>
        <taxon>Metazoa</taxon>
        <taxon>Spiralia</taxon>
        <taxon>Gnathifera</taxon>
        <taxon>Rotifera</taxon>
        <taxon>Eurotatoria</taxon>
        <taxon>Bdelloidea</taxon>
        <taxon>Adinetida</taxon>
        <taxon>Adinetidae</taxon>
        <taxon>Adineta</taxon>
    </lineage>
</organism>
<evidence type="ECO:0000313" key="4">
    <source>
        <dbReference type="EMBL" id="CAF1040401.1"/>
    </source>
</evidence>
<evidence type="ECO:0000259" key="2">
    <source>
        <dbReference type="Pfam" id="PF00107"/>
    </source>
</evidence>
<evidence type="ECO:0000313" key="7">
    <source>
        <dbReference type="Proteomes" id="UP000663844"/>
    </source>
</evidence>
<feature type="domain" description="Asparagine--tRNA ligase N-terminal" evidence="3">
    <location>
        <begin position="112"/>
        <end position="167"/>
    </location>
</feature>
<dbReference type="InterPro" id="IPR048952">
    <property type="entry name" value="AsnRS_N"/>
</dbReference>
<feature type="compositionally biased region" description="Basic and acidic residues" evidence="1">
    <location>
        <begin position="126"/>
        <end position="157"/>
    </location>
</feature>
<dbReference type="SUPFAM" id="SSF51735">
    <property type="entry name" value="NAD(P)-binding Rossmann-fold domains"/>
    <property type="match status" value="1"/>
</dbReference>
<dbReference type="Pfam" id="PF00107">
    <property type="entry name" value="ADH_zinc_N"/>
    <property type="match status" value="1"/>
</dbReference>
<proteinExistence type="predicted"/>
<dbReference type="InterPro" id="IPR013149">
    <property type="entry name" value="ADH-like_C"/>
</dbReference>
<comment type="caution">
    <text evidence="6">The sequence shown here is derived from an EMBL/GenBank/DDBJ whole genome shotgun (WGS) entry which is preliminary data.</text>
</comment>
<feature type="domain" description="Alcohol dehydrogenase-like C-terminal" evidence="2">
    <location>
        <begin position="2"/>
        <end position="84"/>
    </location>
</feature>
<dbReference type="Proteomes" id="UP000663860">
    <property type="component" value="Unassembled WGS sequence"/>
</dbReference>
<dbReference type="Pfam" id="PF20917">
    <property type="entry name" value="AsnRS_N"/>
    <property type="match status" value="1"/>
</dbReference>
<evidence type="ECO:0000313" key="5">
    <source>
        <dbReference type="EMBL" id="CAF1438291.1"/>
    </source>
</evidence>
<dbReference type="AlphaFoldDB" id="A0A819TPB9"/>
<sequence>MVILTSSSNEKITFIKKYLGEKNVSTINHKEIPEWGKKAKEISDDGKGVDHILDVGGAKTLKQSLEAIAFNGSISAIGFLAQTIVHTSEKHGSDENGDGSEGKPFEIPLQSKWELLSKVQSKKLKTRYEEEKRKEKAAAEREEKERPQREKNFEEARKVVITEDTSLRKANTHKIKALQNQQGERVKVFGSC</sequence>
<feature type="region of interest" description="Disordered" evidence="1">
    <location>
        <begin position="124"/>
        <end position="157"/>
    </location>
</feature>
<name>A0A819TPB9_9BILA</name>
<accession>A0A819TPB9</accession>
<reference evidence="6" key="1">
    <citation type="submission" date="2021-02" db="EMBL/GenBank/DDBJ databases">
        <authorList>
            <person name="Nowell W R."/>
        </authorList>
    </citation>
    <scope>NUCLEOTIDE SEQUENCE</scope>
</reference>
<evidence type="ECO:0000259" key="3">
    <source>
        <dbReference type="Pfam" id="PF20917"/>
    </source>
</evidence>
<dbReference type="Gene3D" id="3.30.1910.20">
    <property type="entry name" value="asparaginyl-tRNA synthetase, N-terminal domain"/>
    <property type="match status" value="1"/>
</dbReference>
<dbReference type="PANTHER" id="PTHR45033">
    <property type="match status" value="1"/>
</dbReference>
<evidence type="ECO:0000256" key="1">
    <source>
        <dbReference type="SAM" id="MobiDB-lite"/>
    </source>
</evidence>
<dbReference type="InterPro" id="IPR052711">
    <property type="entry name" value="Zinc_ADH-like"/>
</dbReference>
<dbReference type="PANTHER" id="PTHR45033:SF2">
    <property type="entry name" value="ZINC-TYPE ALCOHOL DEHYDROGENASE-LIKE PROTEIN C1773.06C"/>
    <property type="match status" value="1"/>
</dbReference>
<dbReference type="EMBL" id="CAJOAZ010004822">
    <property type="protein sequence ID" value="CAF4076470.1"/>
    <property type="molecule type" value="Genomic_DNA"/>
</dbReference>
<dbReference type="Gene3D" id="3.40.50.720">
    <property type="entry name" value="NAD(P)-binding Rossmann-like Domain"/>
    <property type="match status" value="1"/>
</dbReference>
<gene>
    <name evidence="5" type="ORF">IZO911_LOCUS41650</name>
    <name evidence="4" type="ORF">JYZ213_LOCUS18106</name>
    <name evidence="6" type="ORF">OXD698_LOCUS34029</name>
</gene>